<evidence type="ECO:0000256" key="5">
    <source>
        <dbReference type="SAM" id="MobiDB-lite"/>
    </source>
</evidence>
<dbReference type="OMA" id="WFGSSIT"/>
<dbReference type="Proteomes" id="UP000751190">
    <property type="component" value="Unassembled WGS sequence"/>
</dbReference>
<name>A0A8J5XNJ3_DIALT</name>
<dbReference type="PANTHER" id="PTHR43511">
    <property type="match status" value="1"/>
</dbReference>
<feature type="region of interest" description="Disordered" evidence="5">
    <location>
        <begin position="71"/>
        <end position="104"/>
    </location>
</feature>
<evidence type="ECO:0000256" key="3">
    <source>
        <dbReference type="ARBA" id="ARBA00022679"/>
    </source>
</evidence>
<dbReference type="InterPro" id="IPR002618">
    <property type="entry name" value="UDPGP_fam"/>
</dbReference>
<dbReference type="FunFam" id="2.160.10.10:FF:000001">
    <property type="entry name" value="UTP--glucose-1-phosphate uridylyltransferase"/>
    <property type="match status" value="1"/>
</dbReference>
<dbReference type="GO" id="GO:0006011">
    <property type="term" value="P:UDP-alpha-D-glucose metabolic process"/>
    <property type="evidence" value="ECO:0007669"/>
    <property type="project" value="InterPro"/>
</dbReference>
<comment type="similarity">
    <text evidence="1">Belongs to the UDPGP type 1 family.</text>
</comment>
<dbReference type="Gene3D" id="3.90.550.10">
    <property type="entry name" value="Spore Coat Polysaccharide Biosynthesis Protein SpsA, Chain A"/>
    <property type="match status" value="1"/>
</dbReference>
<organism evidence="6 7">
    <name type="scientific">Diacronema lutheri</name>
    <name type="common">Unicellular marine alga</name>
    <name type="synonym">Monochrysis lutheri</name>
    <dbReference type="NCBI Taxonomy" id="2081491"/>
    <lineage>
        <taxon>Eukaryota</taxon>
        <taxon>Haptista</taxon>
        <taxon>Haptophyta</taxon>
        <taxon>Pavlovophyceae</taxon>
        <taxon>Pavlovales</taxon>
        <taxon>Pavlovaceae</taxon>
        <taxon>Diacronema</taxon>
    </lineage>
</organism>
<evidence type="ECO:0000313" key="7">
    <source>
        <dbReference type="Proteomes" id="UP000751190"/>
    </source>
</evidence>
<proteinExistence type="inferred from homology"/>
<feature type="compositionally biased region" description="Low complexity" evidence="5">
    <location>
        <begin position="84"/>
        <end position="100"/>
    </location>
</feature>
<dbReference type="Gene3D" id="2.160.10.10">
    <property type="entry name" value="Hexapeptide repeat proteins"/>
    <property type="match status" value="1"/>
</dbReference>
<sequence length="588" mass="62082">MSVLTTALASGACLGFSSRVTPPPALSPPPPLGLLDTLPAPALLSLSLLATVLVMFLGSWALAPREESAPSKELAPAPAPSVRPPNAAAAPAPSVRPPSATAEPIVPAVPHDKFAAYEVKMRREGCSPTAIAAFKYNYGVLVSGANLMIGESAIAPVQSLPTLDELDPAEDAALLAQTVMLKLNGGLGTGMGLDKAKSLLVVKGRSSFLDLIAQQLQAMRERFGTSLAFMLMNSFSTSADTLEHLSKYAFLPAAADLEFVQNKAPKVTAADHSPASWPKEPSHEWCPPGHGDLYPAMVGSGTLDKLLARGIRYMFVSNSDNLGATMDLRLLTHFARSGAPFMMEVAQRTDADKKGGHLARDAQSGELLLRESAQCPKEDEDAFQDTAKYKYFNTNNLWVDLLALKAAYAKHSGALPLPVIKNAKTVDPRDKGSTKVLQLETAMGSAISCFAGATAVCIPRTRFAPVKTCADLLALRSDAYVLTPDFRVELAPARAGVPPTIKLDDGYKFVDQLDQAFPHGAPSLIGCKSLTISGAVIFSKGVVVRGTVKVVNPTAKPLTLPAGKYEDVTVDGPPLYDAVAFAASKHSC</sequence>
<evidence type="ECO:0000313" key="6">
    <source>
        <dbReference type="EMBL" id="KAG8463789.1"/>
    </source>
</evidence>
<dbReference type="InterPro" id="IPR029044">
    <property type="entry name" value="Nucleotide-diphossugar_trans"/>
</dbReference>
<accession>A0A8J5XNJ3</accession>
<dbReference type="InterPro" id="IPR016267">
    <property type="entry name" value="UDPGP_trans"/>
</dbReference>
<dbReference type="Pfam" id="PF01704">
    <property type="entry name" value="UDPGP"/>
    <property type="match status" value="1"/>
</dbReference>
<dbReference type="EC" id="2.7.7.9" evidence="2"/>
<dbReference type="CDD" id="cd00897">
    <property type="entry name" value="UGPase_euk"/>
    <property type="match status" value="1"/>
</dbReference>
<keyword evidence="3" id="KW-0808">Transferase</keyword>
<keyword evidence="4" id="KW-0548">Nucleotidyltransferase</keyword>
<evidence type="ECO:0000256" key="2">
    <source>
        <dbReference type="ARBA" id="ARBA00012415"/>
    </source>
</evidence>
<dbReference type="EMBL" id="JAGTXO010000015">
    <property type="protein sequence ID" value="KAG8463789.1"/>
    <property type="molecule type" value="Genomic_DNA"/>
</dbReference>
<gene>
    <name evidence="6" type="ORF">KFE25_004062</name>
</gene>
<dbReference type="GO" id="GO:0003983">
    <property type="term" value="F:UTP:glucose-1-phosphate uridylyltransferase activity"/>
    <property type="evidence" value="ECO:0007669"/>
    <property type="project" value="UniProtKB-EC"/>
</dbReference>
<dbReference type="OrthoDB" id="932129at2759"/>
<comment type="caution">
    <text evidence="6">The sequence shown here is derived from an EMBL/GenBank/DDBJ whole genome shotgun (WGS) entry which is preliminary data.</text>
</comment>
<keyword evidence="7" id="KW-1185">Reference proteome</keyword>
<evidence type="ECO:0000256" key="1">
    <source>
        <dbReference type="ARBA" id="ARBA00010401"/>
    </source>
</evidence>
<dbReference type="AlphaFoldDB" id="A0A8J5XNJ3"/>
<reference evidence="6" key="1">
    <citation type="submission" date="2021-05" db="EMBL/GenBank/DDBJ databases">
        <title>The genome of the haptophyte Pavlova lutheri (Diacronema luteri, Pavlovales) - a model for lipid biosynthesis in eukaryotic algae.</title>
        <authorList>
            <person name="Hulatt C.J."/>
            <person name="Posewitz M.C."/>
        </authorList>
    </citation>
    <scope>NUCLEOTIDE SEQUENCE</scope>
    <source>
        <strain evidence="6">NIVA-4/92</strain>
    </source>
</reference>
<protein>
    <recommendedName>
        <fullName evidence="2">UTP--glucose-1-phosphate uridylyltransferase</fullName>
        <ecNumber evidence="2">2.7.7.9</ecNumber>
    </recommendedName>
</protein>
<evidence type="ECO:0000256" key="4">
    <source>
        <dbReference type="ARBA" id="ARBA00022695"/>
    </source>
</evidence>
<dbReference type="SUPFAM" id="SSF53448">
    <property type="entry name" value="Nucleotide-diphospho-sugar transferases"/>
    <property type="match status" value="1"/>
</dbReference>